<dbReference type="EMBL" id="JBHRWN010000002">
    <property type="protein sequence ID" value="MFC3478583.1"/>
    <property type="molecule type" value="Genomic_DNA"/>
</dbReference>
<dbReference type="Pfam" id="PF17676">
    <property type="entry name" value="Peptidase_S66C"/>
    <property type="match status" value="1"/>
</dbReference>
<dbReference type="GeneID" id="69118407"/>
<evidence type="ECO:0000313" key="6">
    <source>
        <dbReference type="Proteomes" id="UP001595660"/>
    </source>
</evidence>
<dbReference type="PANTHER" id="PTHR30237">
    <property type="entry name" value="MURAMOYLTETRAPEPTIDE CARBOXYPEPTIDASE"/>
    <property type="match status" value="1"/>
</dbReference>
<dbReference type="InterPro" id="IPR040449">
    <property type="entry name" value="Peptidase_S66_N"/>
</dbReference>
<dbReference type="PANTHER" id="PTHR30237:SF4">
    <property type="entry name" value="LD-CARBOXYPEPTIDASE C-TERMINAL DOMAIN-CONTAINING PROTEIN"/>
    <property type="match status" value="1"/>
</dbReference>
<dbReference type="Proteomes" id="UP001595660">
    <property type="component" value="Unassembled WGS sequence"/>
</dbReference>
<name>A0ABD5NH85_9EURY</name>
<dbReference type="InterPro" id="IPR003507">
    <property type="entry name" value="S66_fam"/>
</dbReference>
<dbReference type="SUPFAM" id="SSF52317">
    <property type="entry name" value="Class I glutamine amidotransferase-like"/>
    <property type="match status" value="1"/>
</dbReference>
<dbReference type="RefSeq" id="WP_232570126.1">
    <property type="nucleotide sequence ID" value="NZ_CP089466.1"/>
</dbReference>
<dbReference type="GO" id="GO:0016787">
    <property type="term" value="F:hydrolase activity"/>
    <property type="evidence" value="ECO:0007669"/>
    <property type="project" value="UniProtKB-KW"/>
</dbReference>
<evidence type="ECO:0000259" key="3">
    <source>
        <dbReference type="Pfam" id="PF02016"/>
    </source>
</evidence>
<feature type="domain" description="LD-carboxypeptidase N-terminal" evidence="3">
    <location>
        <begin position="17"/>
        <end position="136"/>
    </location>
</feature>
<evidence type="ECO:0000256" key="2">
    <source>
        <dbReference type="ARBA" id="ARBA00022801"/>
    </source>
</evidence>
<dbReference type="InterPro" id="IPR040921">
    <property type="entry name" value="Peptidase_S66C"/>
</dbReference>
<reference evidence="5 6" key="1">
    <citation type="journal article" date="2019" name="Int. J. Syst. Evol. Microbiol.">
        <title>The Global Catalogue of Microorganisms (GCM) 10K type strain sequencing project: providing services to taxonomists for standard genome sequencing and annotation.</title>
        <authorList>
            <consortium name="The Broad Institute Genomics Platform"/>
            <consortium name="The Broad Institute Genome Sequencing Center for Infectious Disease"/>
            <person name="Wu L."/>
            <person name="Ma J."/>
        </authorList>
    </citation>
    <scope>NUCLEOTIDE SEQUENCE [LARGE SCALE GENOMIC DNA]</scope>
    <source>
        <strain evidence="5 6">CGMCC 1.12562</strain>
    </source>
</reference>
<dbReference type="EC" id="3.4.-.-" evidence="5"/>
<keyword evidence="2 5" id="KW-0378">Hydrolase</keyword>
<organism evidence="5 6">
    <name type="scientific">Halobacterium litoreum</name>
    <dbReference type="NCBI Taxonomy" id="2039234"/>
    <lineage>
        <taxon>Archaea</taxon>
        <taxon>Methanobacteriati</taxon>
        <taxon>Methanobacteriota</taxon>
        <taxon>Stenosarchaea group</taxon>
        <taxon>Halobacteria</taxon>
        <taxon>Halobacteriales</taxon>
        <taxon>Halobacteriaceae</taxon>
        <taxon>Halobacterium</taxon>
    </lineage>
</organism>
<evidence type="ECO:0000259" key="4">
    <source>
        <dbReference type="Pfam" id="PF17676"/>
    </source>
</evidence>
<comment type="similarity">
    <text evidence="1">Belongs to the peptidase S66 family.</text>
</comment>
<gene>
    <name evidence="5" type="ORF">ACFOKC_12700</name>
</gene>
<protein>
    <submittedName>
        <fullName evidence="5">S66 peptidase family protein</fullName>
        <ecNumber evidence="5">3.4.-.-</ecNumber>
    </submittedName>
</protein>
<dbReference type="AlphaFoldDB" id="A0ABD5NH85"/>
<dbReference type="Pfam" id="PF02016">
    <property type="entry name" value="Peptidase_S66"/>
    <property type="match status" value="1"/>
</dbReference>
<comment type="caution">
    <text evidence="5">The sequence shown here is derived from an EMBL/GenBank/DDBJ whole genome shotgun (WGS) entry which is preliminary data.</text>
</comment>
<dbReference type="Gene3D" id="3.50.30.60">
    <property type="entry name" value="LD-carboxypeptidase A C-terminal domain-like"/>
    <property type="match status" value="1"/>
</dbReference>
<dbReference type="InterPro" id="IPR029062">
    <property type="entry name" value="Class_I_gatase-like"/>
</dbReference>
<dbReference type="SUPFAM" id="SSF141986">
    <property type="entry name" value="LD-carboxypeptidase A C-terminal domain-like"/>
    <property type="match status" value="1"/>
</dbReference>
<keyword evidence="6" id="KW-1185">Reference proteome</keyword>
<proteinExistence type="inferred from homology"/>
<feature type="domain" description="LD-carboxypeptidase C-terminal" evidence="4">
    <location>
        <begin position="211"/>
        <end position="342"/>
    </location>
</feature>
<evidence type="ECO:0000313" key="5">
    <source>
        <dbReference type="EMBL" id="MFC3478583.1"/>
    </source>
</evidence>
<sequence>MPSEFVTPPAMEPGDSVAVLAPSSGGAQDARHLLELALDRLRDTFDLEPVVYPTARQGNDFLADHPRARAADLHAAFRDPEISGVFATIGGADQLRVLKHLDGDVLREHATRFYGMSDNSNVGLYLWREGVVSYNGAQLLNEIATPGGVPEYTERYCRRAFFEETLGELEPSEAWTDEPSRWWTDPSLMGERPEYEPNPGWRWAGGDESATGRLWGGCLSIVDWHLASDRYLPDPARLDGQILCVETSEYVPLPGDVGGSLMAMGERGLLERFGAVLLGRPPTRSHVADPPRGDRDAYREAVYDAVAEQVERYNPDAPVVMGLDWGHTNPIAPLPIGREATVDPEAERVVVR</sequence>
<evidence type="ECO:0000256" key="1">
    <source>
        <dbReference type="ARBA" id="ARBA00010233"/>
    </source>
</evidence>
<dbReference type="Gene3D" id="3.40.50.10740">
    <property type="entry name" value="Class I glutamine amidotransferase-like"/>
    <property type="match status" value="1"/>
</dbReference>
<dbReference type="CDD" id="cd07062">
    <property type="entry name" value="Peptidase_S66_mccF_like"/>
    <property type="match status" value="1"/>
</dbReference>
<dbReference type="InterPro" id="IPR027478">
    <property type="entry name" value="LdcA_N"/>
</dbReference>
<dbReference type="InterPro" id="IPR027461">
    <property type="entry name" value="Carboxypeptidase_A_C_sf"/>
</dbReference>
<accession>A0ABD5NH85</accession>